<evidence type="ECO:0000313" key="3">
    <source>
        <dbReference type="Proteomes" id="UP000008549"/>
    </source>
</evidence>
<evidence type="ECO:0000313" key="4">
    <source>
        <dbReference type="WormBase" id="CBG27377"/>
    </source>
</evidence>
<dbReference type="HOGENOM" id="CLU_1344375_0_0_1"/>
<organism evidence="2 3">
    <name type="scientific">Caenorhabditis briggsae</name>
    <dbReference type="NCBI Taxonomy" id="6238"/>
    <lineage>
        <taxon>Eukaryota</taxon>
        <taxon>Metazoa</taxon>
        <taxon>Ecdysozoa</taxon>
        <taxon>Nematoda</taxon>
        <taxon>Chromadorea</taxon>
        <taxon>Rhabditida</taxon>
        <taxon>Rhabditina</taxon>
        <taxon>Rhabditomorpha</taxon>
        <taxon>Rhabditoidea</taxon>
        <taxon>Rhabditidae</taxon>
        <taxon>Peloderinae</taxon>
        <taxon>Caenorhabditis</taxon>
    </lineage>
</organism>
<dbReference type="InParanoid" id="B6IGH7"/>
<name>B6IGH7_CAEBR</name>
<reference evidence="2 3" key="2">
    <citation type="journal article" date="2011" name="PLoS Genet.">
        <title>Caenorhabditis briggsae recombinant inbred line genotypes reveal inter-strain incompatibility and the evolution of recombination.</title>
        <authorList>
            <person name="Ross J.A."/>
            <person name="Koboldt D.C."/>
            <person name="Staisch J.E."/>
            <person name="Chamberlin H.M."/>
            <person name="Gupta B.P."/>
            <person name="Miller R.D."/>
            <person name="Baird S.E."/>
            <person name="Haag E.S."/>
        </authorList>
    </citation>
    <scope>NUCLEOTIDE SEQUENCE [LARGE SCALE GENOMIC DNA]</scope>
    <source>
        <strain evidence="2 3">AF16</strain>
    </source>
</reference>
<dbReference type="KEGG" id="cbr:CBG_27377"/>
<gene>
    <name evidence="2 4" type="ORF">CBG27377</name>
    <name evidence="2" type="ORF">CBG_27377</name>
</gene>
<feature type="compositionally biased region" description="Low complexity" evidence="1">
    <location>
        <begin position="94"/>
        <end position="107"/>
    </location>
</feature>
<keyword evidence="3" id="KW-1185">Reference proteome</keyword>
<accession>B6IGH7</accession>
<evidence type="ECO:0000313" key="2">
    <source>
        <dbReference type="EMBL" id="CAR99007.1"/>
    </source>
</evidence>
<dbReference type="RefSeq" id="XP_045098574.1">
    <property type="nucleotide sequence ID" value="XM_045237290.1"/>
</dbReference>
<sequence length="197" mass="22844">MSEAFRLETVFTRLKELNEQMPDDDSFQWNCRMVQAVRENKPFQVLQLAGSHNFTNELQKDIALSLVQYACEMITDETTKNEASEVETANLTVSSPESGSELTSSPESSEKEDGQDEPKPVGTMRKFNLKHNARQQLIRRYNKTKATEISDETIDAYSKRYCEPAEELIRYYKEIPYLPHRAPKRNRCTGTRRHTED</sequence>
<dbReference type="eggNOG" id="ENOG502TJAW">
    <property type="taxonomic scope" value="Eukaryota"/>
</dbReference>
<reference evidence="2 3" key="1">
    <citation type="journal article" date="2003" name="PLoS Biol.">
        <title>The genome sequence of Caenorhabditis briggsae: a platform for comparative genomics.</title>
        <authorList>
            <person name="Stein L.D."/>
            <person name="Bao Z."/>
            <person name="Blasiar D."/>
            <person name="Blumenthal T."/>
            <person name="Brent M.R."/>
            <person name="Chen N."/>
            <person name="Chinwalla A."/>
            <person name="Clarke L."/>
            <person name="Clee C."/>
            <person name="Coghlan A."/>
            <person name="Coulson A."/>
            <person name="D'Eustachio P."/>
            <person name="Fitch D.H."/>
            <person name="Fulton L.A."/>
            <person name="Fulton R.E."/>
            <person name="Griffiths-Jones S."/>
            <person name="Harris T.W."/>
            <person name="Hillier L.W."/>
            <person name="Kamath R."/>
            <person name="Kuwabara P.E."/>
            <person name="Mardis E.R."/>
            <person name="Marra M.A."/>
            <person name="Miner T.L."/>
            <person name="Minx P."/>
            <person name="Mullikin J.C."/>
            <person name="Plumb R.W."/>
            <person name="Rogers J."/>
            <person name="Schein J.E."/>
            <person name="Sohrmann M."/>
            <person name="Spieth J."/>
            <person name="Stajich J.E."/>
            <person name="Wei C."/>
            <person name="Willey D."/>
            <person name="Wilson R.K."/>
            <person name="Durbin R."/>
            <person name="Waterston R.H."/>
        </authorList>
    </citation>
    <scope>NUCLEOTIDE SEQUENCE [LARGE SCALE GENOMIC DNA]</scope>
    <source>
        <strain evidence="2 3">AF16</strain>
    </source>
</reference>
<evidence type="ECO:0000256" key="1">
    <source>
        <dbReference type="SAM" id="MobiDB-lite"/>
    </source>
</evidence>
<protein>
    <submittedName>
        <fullName evidence="2">Protein CBG27377</fullName>
    </submittedName>
</protein>
<dbReference type="CTD" id="68918830"/>
<dbReference type="EMBL" id="HE601320">
    <property type="protein sequence ID" value="CAR99007.1"/>
    <property type="molecule type" value="Genomic_DNA"/>
</dbReference>
<dbReference type="GeneID" id="68918830"/>
<proteinExistence type="predicted"/>
<dbReference type="Proteomes" id="UP000008549">
    <property type="component" value="Unassembled WGS sequence"/>
</dbReference>
<dbReference type="WormBase" id="CBG27377">
    <property type="protein sequence ID" value="CBP28442"/>
    <property type="gene ID" value="WBGene00088791"/>
</dbReference>
<feature type="region of interest" description="Disordered" evidence="1">
    <location>
        <begin position="79"/>
        <end position="125"/>
    </location>
</feature>
<dbReference type="OMA" id="ACEMINI"/>
<dbReference type="AlphaFoldDB" id="B6IGH7"/>
<feature type="compositionally biased region" description="Basic and acidic residues" evidence="1">
    <location>
        <begin position="108"/>
        <end position="119"/>
    </location>
</feature>